<dbReference type="RefSeq" id="WP_171194412.1">
    <property type="nucleotide sequence ID" value="NZ_CP061032.1"/>
</dbReference>
<protein>
    <submittedName>
        <fullName evidence="2">Uncharacterized protein</fullName>
    </submittedName>
</protein>
<gene>
    <name evidence="1" type="ORF">H7348_08660</name>
    <name evidence="2" type="ORF">IAU68_03725</name>
</gene>
<evidence type="ECO:0000313" key="1">
    <source>
        <dbReference type="EMBL" id="MBC3179369.1"/>
    </source>
</evidence>
<keyword evidence="4" id="KW-1185">Reference proteome</keyword>
<sequence length="343" mass="38139">MAEYSLTPYLFSVAKKYKPEDSRKMVNLSENPDLTATEFMTNCFLSLVGEENPREFGAADSRLLEGVDVLAYEDQVLFKMRVGVTGFTSSLDLSSIGASAPRKHSDPEWFNLRAMFVNVPGSRKGLLLVERVANYSAYGVLSDTLKAAARLNLQETVIKFEPIQDLKAVGQDLSDMLTKAIEFRTIINPERSDVADRAAGEDTIQPFEKVARPSMKRYTKFIQRGGLGTFGWFRGKTVEQLSQQFGYLPDPGESTEVVATVEDQAGKTRTISIQNEEAASVSFAIERQNQDSEPTDEEFLNTVEEVVGVLSTYINMTSDKLVGLSEFESADELAGVTEWRLDE</sequence>
<dbReference type="KEGG" id="cluj:IAU68_03725"/>
<evidence type="ECO:0000313" key="3">
    <source>
        <dbReference type="Proteomes" id="UP000516235"/>
    </source>
</evidence>
<organism evidence="2 3">
    <name type="scientific">Corynebacterium lujinxingii</name>
    <dbReference type="NCBI Taxonomy" id="2763010"/>
    <lineage>
        <taxon>Bacteria</taxon>
        <taxon>Bacillati</taxon>
        <taxon>Actinomycetota</taxon>
        <taxon>Actinomycetes</taxon>
        <taxon>Mycobacteriales</taxon>
        <taxon>Corynebacteriaceae</taxon>
        <taxon>Corynebacterium</taxon>
    </lineage>
</organism>
<dbReference type="EMBL" id="CP061032">
    <property type="protein sequence ID" value="QNP90885.1"/>
    <property type="molecule type" value="Genomic_DNA"/>
</dbReference>
<reference evidence="3 4" key="1">
    <citation type="submission" date="2020-08" db="EMBL/GenBank/DDBJ databases">
        <title>novel species in genus Corynebacterium.</title>
        <authorList>
            <person name="Zhang G."/>
        </authorList>
    </citation>
    <scope>NUCLEOTIDE SEQUENCE [LARGE SCALE GENOMIC DNA]</scope>
    <source>
        <strain evidence="3 4">zg-917</strain>
        <strain evidence="2">Zg-917</strain>
    </source>
</reference>
<dbReference type="Proteomes" id="UP000516235">
    <property type="component" value="Chromosome"/>
</dbReference>
<dbReference type="EMBL" id="JACMYE010000007">
    <property type="protein sequence ID" value="MBC3179369.1"/>
    <property type="molecule type" value="Genomic_DNA"/>
</dbReference>
<evidence type="ECO:0000313" key="4">
    <source>
        <dbReference type="Proteomes" id="UP000642876"/>
    </source>
</evidence>
<dbReference type="AlphaFoldDB" id="A0A7H0K0R9"/>
<proteinExistence type="predicted"/>
<accession>A0A7H0K0R9</accession>
<dbReference type="Proteomes" id="UP000642876">
    <property type="component" value="Unassembled WGS sequence"/>
</dbReference>
<name>A0A7H0K0R9_9CORY</name>
<evidence type="ECO:0000313" key="2">
    <source>
        <dbReference type="EMBL" id="QNP90885.1"/>
    </source>
</evidence>